<accession>A0A444L8U4</accession>
<proteinExistence type="predicted"/>
<dbReference type="Proteomes" id="UP000288215">
    <property type="component" value="Unassembled WGS sequence"/>
</dbReference>
<evidence type="ECO:0000313" key="2">
    <source>
        <dbReference type="Proteomes" id="UP000288215"/>
    </source>
</evidence>
<dbReference type="EMBL" id="RXGA01000001">
    <property type="protein sequence ID" value="RWX73993.1"/>
    <property type="molecule type" value="Genomic_DNA"/>
</dbReference>
<gene>
    <name evidence="1" type="ORF">Metus_0018</name>
</gene>
<organism evidence="1 2">
    <name type="scientific">Methanosuratincola subterraneus</name>
    <dbReference type="NCBI Taxonomy" id="2593994"/>
    <lineage>
        <taxon>Archaea</taxon>
        <taxon>Thermoproteota</taxon>
        <taxon>Methanosuratincolia</taxon>
        <taxon>Candidatus Methanomethylicales</taxon>
        <taxon>Candidatus Methanomethylicaceae</taxon>
        <taxon>Candidatus Methanosuratincola (ex Vanwonterghem et al. 2016)</taxon>
    </lineage>
</organism>
<protein>
    <submittedName>
        <fullName evidence="1">Uncharacterized protein</fullName>
    </submittedName>
</protein>
<dbReference type="AlphaFoldDB" id="A0A444L8U4"/>
<reference evidence="1 2" key="1">
    <citation type="submission" date="2018-12" db="EMBL/GenBank/DDBJ databases">
        <title>The complete genome of the methanogenic archaea of the candidate phylum Verstraetearchaeota, obtained from the metagenome of underground thermal water.</title>
        <authorList>
            <person name="Kadnikov V.V."/>
            <person name="Mardanov A.V."/>
            <person name="Beletsky A.V."/>
            <person name="Karnachuk O.V."/>
            <person name="Ravin N.V."/>
        </authorList>
    </citation>
    <scope>NUCLEOTIDE SEQUENCE [LARGE SCALE GENOMIC DNA]</scope>
    <source>
        <strain evidence="1">Ch88</strain>
    </source>
</reference>
<name>A0A444L8U4_METS7</name>
<comment type="caution">
    <text evidence="1">The sequence shown here is derived from an EMBL/GenBank/DDBJ whole genome shotgun (WGS) entry which is preliminary data.</text>
</comment>
<evidence type="ECO:0000313" key="1">
    <source>
        <dbReference type="EMBL" id="RWX73993.1"/>
    </source>
</evidence>
<sequence length="64" mass="7438">MYSLSVHIESVLVEEYSGQAVDSCQMRFAGKTGDEKWLVTGELYVEFWNEEILFRANHRIKIAI</sequence>